<evidence type="ECO:0008006" key="3">
    <source>
        <dbReference type="Google" id="ProtNLM"/>
    </source>
</evidence>
<dbReference type="InterPro" id="IPR018988">
    <property type="entry name" value="DUF2000"/>
</dbReference>
<dbReference type="InterPro" id="IPR023476">
    <property type="entry name" value="Pep_tRNA_hydro_II_dom_sf"/>
</dbReference>
<organism evidence="1 2">
    <name type="scientific">Candidatus Enterococcus willemsii</name>
    <dbReference type="NCBI Taxonomy" id="1857215"/>
    <lineage>
        <taxon>Bacteria</taxon>
        <taxon>Bacillati</taxon>
        <taxon>Bacillota</taxon>
        <taxon>Bacilli</taxon>
        <taxon>Lactobacillales</taxon>
        <taxon>Enterococcaceae</taxon>
        <taxon>Enterococcus</taxon>
    </lineage>
</organism>
<dbReference type="Gene3D" id="3.40.1490.10">
    <property type="entry name" value="Bit1"/>
    <property type="match status" value="1"/>
</dbReference>
<gene>
    <name evidence="1" type="ORF">BAU17_05185</name>
</gene>
<accession>A0ABQ6Z110</accession>
<sequence>MKRIAIVLDKNLNAGEVGNVSAILMGDLASKQPDIFFEEKLNDLSQAPHATIKYSTVVLKSGSLALLNFVDRLHTNEEVSFVLFSRTGQKLNNAYEQYKEKIATSSSSELEPIGVAVFGEDAIVRELTKKFSLLK</sequence>
<dbReference type="RefSeq" id="WP_161901479.1">
    <property type="nucleotide sequence ID" value="NZ_MAEL01000024.1"/>
</dbReference>
<dbReference type="EMBL" id="MAEL01000024">
    <property type="protein sequence ID" value="KAF1305068.1"/>
    <property type="molecule type" value="Genomic_DNA"/>
</dbReference>
<comment type="caution">
    <text evidence="1">The sequence shown here is derived from an EMBL/GenBank/DDBJ whole genome shotgun (WGS) entry which is preliminary data.</text>
</comment>
<keyword evidence="2" id="KW-1185">Reference proteome</keyword>
<protein>
    <recommendedName>
        <fullName evidence="3">DUF2000 domain-containing protein</fullName>
    </recommendedName>
</protein>
<evidence type="ECO:0000313" key="2">
    <source>
        <dbReference type="Proteomes" id="UP000782705"/>
    </source>
</evidence>
<name>A0ABQ6Z110_9ENTE</name>
<proteinExistence type="predicted"/>
<dbReference type="Pfam" id="PF09391">
    <property type="entry name" value="DUF2000"/>
    <property type="match status" value="1"/>
</dbReference>
<dbReference type="Proteomes" id="UP000782705">
    <property type="component" value="Unassembled WGS sequence"/>
</dbReference>
<reference evidence="1 2" key="1">
    <citation type="submission" date="2016-06" db="EMBL/GenBank/DDBJ databases">
        <title>Four novel species of enterococci isolated from chicken manure.</title>
        <authorList>
            <person name="Van Tyne D."/>
        </authorList>
    </citation>
    <scope>NUCLEOTIDE SEQUENCE [LARGE SCALE GENOMIC DNA]</scope>
    <source>
        <strain evidence="1 2">CU12B</strain>
    </source>
</reference>
<evidence type="ECO:0000313" key="1">
    <source>
        <dbReference type="EMBL" id="KAF1305068.1"/>
    </source>
</evidence>
<dbReference type="SUPFAM" id="SSF102462">
    <property type="entry name" value="Peptidyl-tRNA hydrolase II"/>
    <property type="match status" value="1"/>
</dbReference>